<dbReference type="KEGG" id="fwa:DCMF_07895"/>
<keyword evidence="2" id="KW-1185">Reference proteome</keyword>
<dbReference type="EMBL" id="CP017634">
    <property type="protein sequence ID" value="ATW24708.1"/>
    <property type="molecule type" value="Genomic_DNA"/>
</dbReference>
<evidence type="ECO:0000313" key="1">
    <source>
        <dbReference type="EMBL" id="ATW24708.1"/>
    </source>
</evidence>
<dbReference type="Gene3D" id="3.30.470.20">
    <property type="entry name" value="ATP-grasp fold, B domain"/>
    <property type="match status" value="1"/>
</dbReference>
<evidence type="ECO:0008006" key="3">
    <source>
        <dbReference type="Google" id="ProtNLM"/>
    </source>
</evidence>
<dbReference type="OrthoDB" id="5415832at2"/>
<dbReference type="RefSeq" id="WP_148133927.1">
    <property type="nucleotide sequence ID" value="NZ_CP017634.1"/>
</dbReference>
<sequence>MRAAIVGGKLQGVEAAYLAQKAGWEVFLITPTVVYKSSGINMVEVLGKNFITSKIKWPTDSANTRGAIYEHISVSPDTVKVCGEHIMGEAGPLNLNTNFFGADEAITNYYPGKKEWVATLIISGHTRQEAWEKRCTVIDRIMKESKIKEYIDLFPES</sequence>
<evidence type="ECO:0000313" key="2">
    <source>
        <dbReference type="Proteomes" id="UP000323521"/>
    </source>
</evidence>
<gene>
    <name evidence="1" type="ORF">DCMF_07895</name>
</gene>
<name>A0A3G1KQI5_FORW1</name>
<accession>A0A3G1KQI5</accession>
<organism evidence="1 2">
    <name type="scientific">Formimonas warabiya</name>
    <dbReference type="NCBI Taxonomy" id="1761012"/>
    <lineage>
        <taxon>Bacteria</taxon>
        <taxon>Bacillati</taxon>
        <taxon>Bacillota</taxon>
        <taxon>Clostridia</taxon>
        <taxon>Eubacteriales</taxon>
        <taxon>Peptococcaceae</taxon>
        <taxon>Candidatus Formimonas</taxon>
    </lineage>
</organism>
<dbReference type="Proteomes" id="UP000323521">
    <property type="component" value="Chromosome"/>
</dbReference>
<proteinExistence type="predicted"/>
<dbReference type="AlphaFoldDB" id="A0A3G1KQI5"/>
<reference evidence="1 2" key="1">
    <citation type="submission" date="2016-10" db="EMBL/GenBank/DDBJ databases">
        <title>Complete Genome Sequence of Peptococcaceae strain DCMF.</title>
        <authorList>
            <person name="Edwards R.J."/>
            <person name="Holland S.I."/>
            <person name="Deshpande N.P."/>
            <person name="Wong Y.K."/>
            <person name="Ertan H."/>
            <person name="Manefield M."/>
            <person name="Russell T.L."/>
            <person name="Lee M.J."/>
        </authorList>
    </citation>
    <scope>NUCLEOTIDE SEQUENCE [LARGE SCALE GENOMIC DNA]</scope>
    <source>
        <strain evidence="1 2">DCMF</strain>
    </source>
</reference>
<protein>
    <recommendedName>
        <fullName evidence="3">FAD/NAD(P)-binding domain-containing protein</fullName>
    </recommendedName>
</protein>